<feature type="transmembrane region" description="Helical" evidence="1">
    <location>
        <begin position="88"/>
        <end position="112"/>
    </location>
</feature>
<feature type="transmembrane region" description="Helical" evidence="1">
    <location>
        <begin position="50"/>
        <end position="76"/>
    </location>
</feature>
<proteinExistence type="predicted"/>
<feature type="transmembrane region" description="Helical" evidence="1">
    <location>
        <begin position="7"/>
        <end position="30"/>
    </location>
</feature>
<dbReference type="EMBL" id="JAJKBJ010000006">
    <property type="protein sequence ID" value="MCL9683903.1"/>
    <property type="molecule type" value="Genomic_DNA"/>
</dbReference>
<keyword evidence="1" id="KW-0812">Transmembrane</keyword>
<reference evidence="3" key="1">
    <citation type="submission" date="2021-11" db="EMBL/GenBank/DDBJ databases">
        <title>Legionella maioricencis sp. nov., a new species isolated from hot water samples in Mallorca.</title>
        <authorList>
            <person name="Crespi S."/>
            <person name="Drasar V."/>
            <person name="Salva-Serra F."/>
            <person name="Jaen-Luchoro D."/>
            <person name="Pineiro-Iglesias B."/>
            <person name="Aliaga F."/>
            <person name="Fernandez-Juarez V."/>
            <person name="Coll G."/>
            <person name="Moore E.R.B."/>
            <person name="Bennasar-Figueras A."/>
        </authorList>
    </citation>
    <scope>NUCLEOTIDE SEQUENCE</scope>
    <source>
        <strain evidence="3">HCPI-6</strain>
    </source>
</reference>
<dbReference type="Proteomes" id="UP001139721">
    <property type="component" value="Unassembled WGS sequence"/>
</dbReference>
<dbReference type="AlphaFoldDB" id="A0A9X2ICM8"/>
<dbReference type="Gene3D" id="3.40.720.10">
    <property type="entry name" value="Alkaline Phosphatase, subunit A"/>
    <property type="match status" value="1"/>
</dbReference>
<feature type="transmembrane region" description="Helical" evidence="1">
    <location>
        <begin position="124"/>
        <end position="146"/>
    </location>
</feature>
<accession>A0A9X2ICM8</accession>
<feature type="domain" description="Sulfatase N-terminal" evidence="2">
    <location>
        <begin position="184"/>
        <end position="524"/>
    </location>
</feature>
<gene>
    <name evidence="3" type="ORF">LOX96_07345</name>
</gene>
<name>A0A9X2ICM8_9GAMM</name>
<dbReference type="RefSeq" id="WP_250420954.1">
    <property type="nucleotide sequence ID" value="NZ_JAJKBJ010000006.1"/>
</dbReference>
<dbReference type="GO" id="GO:0016787">
    <property type="term" value="F:hydrolase activity"/>
    <property type="evidence" value="ECO:0007669"/>
    <property type="project" value="UniProtKB-KW"/>
</dbReference>
<dbReference type="Pfam" id="PF00884">
    <property type="entry name" value="Sulfatase"/>
    <property type="match status" value="1"/>
</dbReference>
<evidence type="ECO:0000313" key="4">
    <source>
        <dbReference type="Proteomes" id="UP001139721"/>
    </source>
</evidence>
<dbReference type="InterPro" id="IPR017850">
    <property type="entry name" value="Alkaline_phosphatase_core_sf"/>
</dbReference>
<keyword evidence="4" id="KW-1185">Reference proteome</keyword>
<dbReference type="SUPFAM" id="SSF53649">
    <property type="entry name" value="Alkaline phosphatase-like"/>
    <property type="match status" value="1"/>
</dbReference>
<keyword evidence="1" id="KW-1133">Transmembrane helix</keyword>
<evidence type="ECO:0000256" key="1">
    <source>
        <dbReference type="SAM" id="Phobius"/>
    </source>
</evidence>
<dbReference type="InterPro" id="IPR052701">
    <property type="entry name" value="GAG_Ulvan_Degrading_Sulfatases"/>
</dbReference>
<evidence type="ECO:0000259" key="2">
    <source>
        <dbReference type="Pfam" id="PF00884"/>
    </source>
</evidence>
<comment type="caution">
    <text evidence="3">The sequence shown here is derived from an EMBL/GenBank/DDBJ whole genome shotgun (WGS) entry which is preliminary data.</text>
</comment>
<sequence length="666" mass="76361">MKKKHPAFSHFCFFLLCNLCFFVLQLILIHSQNSGFTSAVKLPIRVYLEIFATLGIHLTLYILLSLIQTLLLMGILKRTWHYFSPEQWLIIIWSLFVCAILSANAYFFPLSVFSKLFSPPVSEFFILLLLFLSLLGICILVINSLFYRKNLYGFVLILLAVFCFMLITHYTNPIHDQGAHSKPNIIILGIDSLSPESINEESMPFLTGLLNNSMQFTNAISPLARTYPAWTSMLTGLYTQHHHAEENLVPRRFVKSDASIIWTLDKLGYDTIYATDDRRFNSIDKDLGFKKIIGPKLGVNDVLLGTFNDFPLSNLLINSGISAELFPYNYSSRASFFSYYPGTFSAKLQNDLSQPQQNKPVFLAVHFALPHWPYAWAVSSPEELDNEFSIEKRDHLYQDALQRVDKQFFSFFEFLKKHHYLTNSLVIILSDHGEALYYPNSRLTNYQNYQGLPPSRFAQYLKKKTATVLNKSAGHGSDILSPRQYHSVLAFNIYENDKIVTSSHKINTRIALIDIAPTILDFLHINNTHNMDGISLLPAILNPQASLPERAFFIESGIFPNQKLSKEKTIEIGKEFYEVNPDNGELEIKPNKLKFFEQQKLYGIIDGNWVLALYPDDKTYIAVIQNLATGEWTDDLHDAFAQKTPADIMYQQLKHFYGKKLFLPLP</sequence>
<keyword evidence="1" id="KW-0472">Membrane</keyword>
<protein>
    <submittedName>
        <fullName evidence="3">Sulfatase-like hydrolase/transferase</fullName>
    </submittedName>
</protein>
<dbReference type="InterPro" id="IPR000917">
    <property type="entry name" value="Sulfatase_N"/>
</dbReference>
<feature type="transmembrane region" description="Helical" evidence="1">
    <location>
        <begin position="151"/>
        <end position="170"/>
    </location>
</feature>
<dbReference type="PANTHER" id="PTHR43751">
    <property type="entry name" value="SULFATASE"/>
    <property type="match status" value="1"/>
</dbReference>
<dbReference type="PANTHER" id="PTHR43751:SF3">
    <property type="entry name" value="SULFATASE N-TERMINAL DOMAIN-CONTAINING PROTEIN"/>
    <property type="match status" value="1"/>
</dbReference>
<evidence type="ECO:0000313" key="3">
    <source>
        <dbReference type="EMBL" id="MCL9683903.1"/>
    </source>
</evidence>
<keyword evidence="3" id="KW-0378">Hydrolase</keyword>
<organism evidence="3 4">
    <name type="scientific">Legionella maioricensis</name>
    <dbReference type="NCBI Taxonomy" id="2896528"/>
    <lineage>
        <taxon>Bacteria</taxon>
        <taxon>Pseudomonadati</taxon>
        <taxon>Pseudomonadota</taxon>
        <taxon>Gammaproteobacteria</taxon>
        <taxon>Legionellales</taxon>
        <taxon>Legionellaceae</taxon>
        <taxon>Legionella</taxon>
    </lineage>
</organism>